<evidence type="ECO:0000313" key="1">
    <source>
        <dbReference type="EMBL" id="JAH63057.1"/>
    </source>
</evidence>
<name>A0A0E9UBF9_ANGAN</name>
<reference evidence="1" key="2">
    <citation type="journal article" date="2015" name="Fish Shellfish Immunol.">
        <title>Early steps in the European eel (Anguilla anguilla)-Vibrio vulnificus interaction in the gills: Role of the RtxA13 toxin.</title>
        <authorList>
            <person name="Callol A."/>
            <person name="Pajuelo D."/>
            <person name="Ebbesson L."/>
            <person name="Teles M."/>
            <person name="MacKenzie S."/>
            <person name="Amaro C."/>
        </authorList>
    </citation>
    <scope>NUCLEOTIDE SEQUENCE</scope>
</reference>
<organism evidence="1">
    <name type="scientific">Anguilla anguilla</name>
    <name type="common">European freshwater eel</name>
    <name type="synonym">Muraena anguilla</name>
    <dbReference type="NCBI Taxonomy" id="7936"/>
    <lineage>
        <taxon>Eukaryota</taxon>
        <taxon>Metazoa</taxon>
        <taxon>Chordata</taxon>
        <taxon>Craniata</taxon>
        <taxon>Vertebrata</taxon>
        <taxon>Euteleostomi</taxon>
        <taxon>Actinopterygii</taxon>
        <taxon>Neopterygii</taxon>
        <taxon>Teleostei</taxon>
        <taxon>Anguilliformes</taxon>
        <taxon>Anguillidae</taxon>
        <taxon>Anguilla</taxon>
    </lineage>
</organism>
<proteinExistence type="predicted"/>
<reference evidence="1" key="1">
    <citation type="submission" date="2014-11" db="EMBL/GenBank/DDBJ databases">
        <authorList>
            <person name="Amaro Gonzalez C."/>
        </authorList>
    </citation>
    <scope>NUCLEOTIDE SEQUENCE</scope>
</reference>
<dbReference type="EMBL" id="GBXM01045520">
    <property type="protein sequence ID" value="JAH63057.1"/>
    <property type="molecule type" value="Transcribed_RNA"/>
</dbReference>
<accession>A0A0E9UBF9</accession>
<dbReference type="AlphaFoldDB" id="A0A0E9UBF9"/>
<protein>
    <submittedName>
        <fullName evidence="1">Uncharacterized protein</fullName>
    </submittedName>
</protein>
<sequence>MRLKVRGEWAFPLNMAESKSNLHCSD</sequence>